<evidence type="ECO:0000313" key="2">
    <source>
        <dbReference type="EMBL" id="OLP60237.1"/>
    </source>
</evidence>
<dbReference type="EMBL" id="MKIP01000037">
    <property type="protein sequence ID" value="OLP60237.1"/>
    <property type="molecule type" value="Genomic_DNA"/>
</dbReference>
<dbReference type="InterPro" id="IPR022789">
    <property type="entry name" value="ParD"/>
</dbReference>
<dbReference type="Gene3D" id="6.10.10.120">
    <property type="entry name" value="Antitoxin ParD1-like"/>
    <property type="match status" value="1"/>
</dbReference>
<reference evidence="2 3" key="1">
    <citation type="submission" date="2016-09" db="EMBL/GenBank/DDBJ databases">
        <title>Rhizobium sp. nov., a novel species isolated from the rice rhizosphere.</title>
        <authorList>
            <person name="Zhao J."/>
            <person name="Zhang X."/>
        </authorList>
    </citation>
    <scope>NUCLEOTIDE SEQUENCE [LARGE SCALE GENOMIC DNA]</scope>
    <source>
        <strain evidence="2 3">1.7048</strain>
    </source>
</reference>
<dbReference type="InterPro" id="IPR038296">
    <property type="entry name" value="ParD_sf"/>
</dbReference>
<name>A0A1Q9AXS6_9HYPH</name>
<comment type="caution">
    <text evidence="2">The sequence shown here is derived from an EMBL/GenBank/DDBJ whole genome shotgun (WGS) entry which is preliminary data.</text>
</comment>
<dbReference type="AlphaFoldDB" id="A0A1Q9AXS6"/>
<evidence type="ECO:0000313" key="3">
    <source>
        <dbReference type="Proteomes" id="UP000186364"/>
    </source>
</evidence>
<proteinExistence type="predicted"/>
<accession>A0A1Q9AXS6</accession>
<dbReference type="Pfam" id="PF03693">
    <property type="entry name" value="ParD_antitoxin"/>
    <property type="match status" value="1"/>
</dbReference>
<gene>
    <name evidence="2" type="ORF">BJF93_14830</name>
</gene>
<feature type="compositionally biased region" description="Acidic residues" evidence="1">
    <location>
        <begin position="61"/>
        <end position="73"/>
    </location>
</feature>
<keyword evidence="3" id="KW-1185">Reference proteome</keyword>
<organism evidence="2 3">
    <name type="scientific">Xaviernesmea oryzae</name>
    <dbReference type="NCBI Taxonomy" id="464029"/>
    <lineage>
        <taxon>Bacteria</taxon>
        <taxon>Pseudomonadati</taxon>
        <taxon>Pseudomonadota</taxon>
        <taxon>Alphaproteobacteria</taxon>
        <taxon>Hyphomicrobiales</taxon>
        <taxon>Rhizobiaceae</taxon>
        <taxon>Rhizobium/Agrobacterium group</taxon>
        <taxon>Xaviernesmea</taxon>
    </lineage>
</organism>
<dbReference type="Proteomes" id="UP000186364">
    <property type="component" value="Unassembled WGS sequence"/>
</dbReference>
<sequence length="84" mass="9503">MRMSRTVTITLDDELLSFAEDLVERGWFGSVEEVLLGGLRRLQHDGADLDTLEDDLFDEAEEDEAEALEDDLLTAETERSRISS</sequence>
<evidence type="ECO:0000256" key="1">
    <source>
        <dbReference type="SAM" id="MobiDB-lite"/>
    </source>
</evidence>
<protein>
    <submittedName>
        <fullName evidence="2">Uncharacterized protein</fullName>
    </submittedName>
</protein>
<feature type="region of interest" description="Disordered" evidence="1">
    <location>
        <begin position="61"/>
        <end position="84"/>
    </location>
</feature>